<dbReference type="EMBL" id="CP158357">
    <property type="protein sequence ID" value="XBX77856.1"/>
    <property type="molecule type" value="Genomic_DNA"/>
</dbReference>
<dbReference type="GO" id="GO:0016491">
    <property type="term" value="F:oxidoreductase activity"/>
    <property type="evidence" value="ECO:0007669"/>
    <property type="project" value="UniProtKB-KW"/>
</dbReference>
<dbReference type="Gene3D" id="3.40.50.720">
    <property type="entry name" value="NAD(P)-binding Rossmann-like Domain"/>
    <property type="match status" value="1"/>
</dbReference>
<dbReference type="InterPro" id="IPR036291">
    <property type="entry name" value="NAD(P)-bd_dom_sf"/>
</dbReference>
<accession>A0AAU7VU89</accession>
<keyword evidence="2" id="KW-0520">NAD</keyword>
<name>A0AAU7VU89_9MICO</name>
<dbReference type="Pfam" id="PF22725">
    <property type="entry name" value="GFO_IDH_MocA_C3"/>
    <property type="match status" value="1"/>
</dbReference>
<organism evidence="5">
    <name type="scientific">Microbacterium sp. A8/3-1</name>
    <dbReference type="NCBI Taxonomy" id="3160749"/>
    <lineage>
        <taxon>Bacteria</taxon>
        <taxon>Bacillati</taxon>
        <taxon>Actinomycetota</taxon>
        <taxon>Actinomycetes</taxon>
        <taxon>Micrococcales</taxon>
        <taxon>Microbacteriaceae</taxon>
        <taxon>Microbacterium</taxon>
    </lineage>
</organism>
<evidence type="ECO:0000259" key="4">
    <source>
        <dbReference type="Pfam" id="PF22725"/>
    </source>
</evidence>
<gene>
    <name evidence="5" type="ORF">ABS642_18375</name>
</gene>
<feature type="domain" description="GFO/IDH/MocA-like oxidoreductase" evidence="4">
    <location>
        <begin position="143"/>
        <end position="290"/>
    </location>
</feature>
<dbReference type="Gene3D" id="3.30.360.10">
    <property type="entry name" value="Dihydrodipicolinate Reductase, domain 2"/>
    <property type="match status" value="1"/>
</dbReference>
<dbReference type="SUPFAM" id="SSF55347">
    <property type="entry name" value="Glyceraldehyde-3-phosphate dehydrogenase-like, C-terminal domain"/>
    <property type="match status" value="1"/>
</dbReference>
<dbReference type="PANTHER" id="PTHR43818">
    <property type="entry name" value="BCDNA.GH03377"/>
    <property type="match status" value="1"/>
</dbReference>
<feature type="domain" description="Gfo/Idh/MocA-like oxidoreductase N-terminal" evidence="3">
    <location>
        <begin position="8"/>
        <end position="134"/>
    </location>
</feature>
<sequence>MTNRAHIGVGLISVGWMGRLHSRAYLAAPRHYPDLPVTCELVVAADPDPHSRAHATEILGYREAVADYAQVLDRDDVDVVSICSPNFLHHEIALAAIAAGKPFWIEKPMGRSVAESSEIARGAAAAGLVTAVGFNYRHAPAVAHARKLVREGALGTITNVRVALIADYSADPDGALTWRFQRERAGTGVLGDLLSHGADLAQYVVGRIASVSGMTETFIRERPLPASGAASHFSKGASDAPRGQVENEDYAAVLARFDSGAVGVLESSRVAIGPRAEYRLEVYGTKGSLRWDFQRLNELQLADDAAGYRTIMVGPGYGDFANFQPGAGTSMGFDDLKTIEASLFLRSVVEGRQLAPSAADAWSASEIVDSAVRSAASGAWTPVAAVEGTTTYDA</sequence>
<evidence type="ECO:0000256" key="1">
    <source>
        <dbReference type="ARBA" id="ARBA00023002"/>
    </source>
</evidence>
<dbReference type="SUPFAM" id="SSF51735">
    <property type="entry name" value="NAD(P)-binding Rossmann-fold domains"/>
    <property type="match status" value="1"/>
</dbReference>
<dbReference type="InterPro" id="IPR000683">
    <property type="entry name" value="Gfo/Idh/MocA-like_OxRdtase_N"/>
</dbReference>
<dbReference type="Pfam" id="PF01408">
    <property type="entry name" value="GFO_IDH_MocA"/>
    <property type="match status" value="1"/>
</dbReference>
<evidence type="ECO:0000259" key="3">
    <source>
        <dbReference type="Pfam" id="PF01408"/>
    </source>
</evidence>
<protein>
    <submittedName>
        <fullName evidence="5">Gfo/Idh/MocA family oxidoreductase</fullName>
    </submittedName>
</protein>
<keyword evidence="1" id="KW-0560">Oxidoreductase</keyword>
<dbReference type="InterPro" id="IPR055170">
    <property type="entry name" value="GFO_IDH_MocA-like_dom"/>
</dbReference>
<evidence type="ECO:0000313" key="5">
    <source>
        <dbReference type="EMBL" id="XBX77856.1"/>
    </source>
</evidence>
<dbReference type="GO" id="GO:0000166">
    <property type="term" value="F:nucleotide binding"/>
    <property type="evidence" value="ECO:0007669"/>
    <property type="project" value="InterPro"/>
</dbReference>
<evidence type="ECO:0000256" key="2">
    <source>
        <dbReference type="ARBA" id="ARBA00023027"/>
    </source>
</evidence>
<dbReference type="InterPro" id="IPR050463">
    <property type="entry name" value="Gfo/Idh/MocA_oxidrdct_glycsds"/>
</dbReference>
<dbReference type="RefSeq" id="WP_350351269.1">
    <property type="nucleotide sequence ID" value="NZ_CP158357.1"/>
</dbReference>
<reference evidence="5" key="1">
    <citation type="submission" date="2024-06" db="EMBL/GenBank/DDBJ databases">
        <title>Draft genome sequence of Microbacterium sp. strain A8/3-1, isolated from Oxytropis tragacanthoides Fisch. ex DC. Root nodules in the Altai region of Russia.</title>
        <authorList>
            <person name="Sazanova A."/>
            <person name="Guro P."/>
            <person name="Kuznetsova I."/>
            <person name="Belimov A."/>
            <person name="Safronova V."/>
        </authorList>
    </citation>
    <scope>NUCLEOTIDE SEQUENCE</scope>
    <source>
        <strain evidence="5">A8/3-1</strain>
    </source>
</reference>
<proteinExistence type="predicted"/>
<dbReference type="AlphaFoldDB" id="A0AAU7VU89"/>
<dbReference type="PANTHER" id="PTHR43818:SF11">
    <property type="entry name" value="BCDNA.GH03377"/>
    <property type="match status" value="1"/>
</dbReference>